<proteinExistence type="predicted"/>
<gene>
    <name evidence="1" type="ORF">HPP92_016231</name>
</gene>
<dbReference type="EMBL" id="JADCNL010000008">
    <property type="protein sequence ID" value="KAG0469531.1"/>
    <property type="molecule type" value="Genomic_DNA"/>
</dbReference>
<comment type="caution">
    <text evidence="1">The sequence shown here is derived from an EMBL/GenBank/DDBJ whole genome shotgun (WGS) entry which is preliminary data.</text>
</comment>
<evidence type="ECO:0000313" key="1">
    <source>
        <dbReference type="EMBL" id="KAG0469531.1"/>
    </source>
</evidence>
<dbReference type="AlphaFoldDB" id="A0A835QEV0"/>
<name>A0A835QEV0_VANPL</name>
<protein>
    <recommendedName>
        <fullName evidence="3">DC1 domain-containing protein</fullName>
    </recommendedName>
</protein>
<dbReference type="OrthoDB" id="6372431at2759"/>
<evidence type="ECO:0000313" key="2">
    <source>
        <dbReference type="Proteomes" id="UP000636800"/>
    </source>
</evidence>
<organism evidence="1 2">
    <name type="scientific">Vanilla planifolia</name>
    <name type="common">Vanilla</name>
    <dbReference type="NCBI Taxonomy" id="51239"/>
    <lineage>
        <taxon>Eukaryota</taxon>
        <taxon>Viridiplantae</taxon>
        <taxon>Streptophyta</taxon>
        <taxon>Embryophyta</taxon>
        <taxon>Tracheophyta</taxon>
        <taxon>Spermatophyta</taxon>
        <taxon>Magnoliopsida</taxon>
        <taxon>Liliopsida</taxon>
        <taxon>Asparagales</taxon>
        <taxon>Orchidaceae</taxon>
        <taxon>Vanilloideae</taxon>
        <taxon>Vanilleae</taxon>
        <taxon>Vanilla</taxon>
    </lineage>
</organism>
<dbReference type="SUPFAM" id="SSF57889">
    <property type="entry name" value="Cysteine-rich domain"/>
    <property type="match status" value="1"/>
</dbReference>
<keyword evidence="2" id="KW-1185">Reference proteome</keyword>
<evidence type="ECO:0008006" key="3">
    <source>
        <dbReference type="Google" id="ProtNLM"/>
    </source>
</evidence>
<dbReference type="InterPro" id="IPR046349">
    <property type="entry name" value="C1-like_sf"/>
</dbReference>
<reference evidence="1 2" key="1">
    <citation type="journal article" date="2020" name="Nat. Food">
        <title>A phased Vanilla planifolia genome enables genetic improvement of flavour and production.</title>
        <authorList>
            <person name="Hasing T."/>
            <person name="Tang H."/>
            <person name="Brym M."/>
            <person name="Khazi F."/>
            <person name="Huang T."/>
            <person name="Chambers A.H."/>
        </authorList>
    </citation>
    <scope>NUCLEOTIDE SEQUENCE [LARGE SCALE GENOMIC DNA]</scope>
    <source>
        <tissue evidence="1">Leaf</tissue>
    </source>
</reference>
<dbReference type="Proteomes" id="UP000636800">
    <property type="component" value="Unassembled WGS sequence"/>
</dbReference>
<accession>A0A835QEV0</accession>
<sequence length="91" mass="10717">MDKLWPEKIRQESHNHVHWKRRRMFICDGCGKTSKYGPFNCDLYDFDLHPECALDDGHKVVDSEEEDDEEACPEKTNLLMEHGSDAYPFTQ</sequence>